<comment type="catalytic activity">
    <reaction evidence="9 10">
        <text>Couples ATP hydrolysis with the unwinding of duplex DNA by translocating in the 3'-5' direction.</text>
        <dbReference type="EC" id="5.6.2.4"/>
    </reaction>
</comment>
<dbReference type="InterPro" id="IPR048772">
    <property type="entry name" value="Hel308-like_dom4"/>
</dbReference>
<organism evidence="13 15">
    <name type="scientific">Candidatus Iainarchaeum sp</name>
    <dbReference type="NCBI Taxonomy" id="3101447"/>
    <lineage>
        <taxon>Archaea</taxon>
        <taxon>Candidatus Iainarchaeota</taxon>
        <taxon>Candidatus Iainarchaeia</taxon>
        <taxon>Candidatus Iainarchaeales</taxon>
        <taxon>Candidatus Iainarchaeaceae</taxon>
        <taxon>Candidatus Iainarchaeum</taxon>
    </lineage>
</organism>
<evidence type="ECO:0000313" key="13">
    <source>
        <dbReference type="EMBL" id="HIH08404.1"/>
    </source>
</evidence>
<evidence type="ECO:0000256" key="9">
    <source>
        <dbReference type="ARBA" id="ARBA00034617"/>
    </source>
</evidence>
<comment type="similarity">
    <text evidence="10">Belongs to the helicase family. Hel308 subfamily.</text>
</comment>
<dbReference type="PANTHER" id="PTHR47961:SF10">
    <property type="entry name" value="ATP-DEPENDENT DNA HELICASE HEL308"/>
    <property type="match status" value="1"/>
</dbReference>
<evidence type="ECO:0000259" key="12">
    <source>
        <dbReference type="PROSITE" id="PS51194"/>
    </source>
</evidence>
<comment type="caution">
    <text evidence="13">The sequence shown here is derived from an EMBL/GenBank/DDBJ whole genome shotgun (WGS) entry which is preliminary data.</text>
</comment>
<dbReference type="GO" id="GO:0016818">
    <property type="term" value="F:hydrolase activity, acting on acid anhydrides, in phosphorus-containing anhydrides"/>
    <property type="evidence" value="ECO:0007669"/>
    <property type="project" value="UniProtKB-UniRule"/>
</dbReference>
<keyword evidence="5 10" id="KW-0067">ATP-binding</keyword>
<evidence type="ECO:0000313" key="15">
    <source>
        <dbReference type="Proteomes" id="UP000577419"/>
    </source>
</evidence>
<proteinExistence type="inferred from homology"/>
<accession>A0A7J4IUD6</accession>
<dbReference type="SUPFAM" id="SSF46785">
    <property type="entry name" value="Winged helix' DNA-binding domain"/>
    <property type="match status" value="1"/>
</dbReference>
<dbReference type="InterPro" id="IPR050474">
    <property type="entry name" value="Hel308_SKI2-like"/>
</dbReference>
<dbReference type="CDD" id="cd18795">
    <property type="entry name" value="SF2_C_Ski2"/>
    <property type="match status" value="1"/>
</dbReference>
<dbReference type="SUPFAM" id="SSF158702">
    <property type="entry name" value="Sec63 N-terminal domain-like"/>
    <property type="match status" value="1"/>
</dbReference>
<comment type="function">
    <text evidence="10">DNA-dependent ATPase and 3'-5' DNA helicase that may be involved in repair of stalled replication forks.</text>
</comment>
<dbReference type="Pfam" id="PF00271">
    <property type="entry name" value="Helicase_C"/>
    <property type="match status" value="1"/>
</dbReference>
<dbReference type="InterPro" id="IPR036390">
    <property type="entry name" value="WH_DNA-bd_sf"/>
</dbReference>
<keyword evidence="7 10" id="KW-0234">DNA repair</keyword>
<dbReference type="InterPro" id="IPR027417">
    <property type="entry name" value="P-loop_NTPase"/>
</dbReference>
<dbReference type="Pfam" id="PF00270">
    <property type="entry name" value="DEAD"/>
    <property type="match status" value="1"/>
</dbReference>
<gene>
    <name evidence="10" type="primary">hel308</name>
    <name evidence="13" type="ORF">HA237_03470</name>
    <name evidence="14" type="ORF">J4224_00715</name>
</gene>
<comment type="subunit">
    <text evidence="10">Monomer.</text>
</comment>
<dbReference type="InterPro" id="IPR011545">
    <property type="entry name" value="DEAD/DEAH_box_helicase_dom"/>
</dbReference>
<reference evidence="14" key="3">
    <citation type="submission" date="2021-05" db="EMBL/GenBank/DDBJ databases">
        <title>Protein family content uncovers lineage relationships and bacterial pathway maintenance mechanisms in DPANN archaea.</title>
        <authorList>
            <person name="Castelle C.J."/>
            <person name="Meheust R."/>
            <person name="Jaffe A.L."/>
            <person name="Seitz K."/>
            <person name="Gong X."/>
            <person name="Baker B.J."/>
            <person name="Banfield J.F."/>
        </authorList>
    </citation>
    <scope>NUCLEOTIDE SEQUENCE</scope>
    <source>
        <strain evidence="14">RIFCSPHIGHO2_01_FULL_GW2011_AR10_43_9</strain>
    </source>
</reference>
<dbReference type="SMART" id="SM00487">
    <property type="entry name" value="DEXDc"/>
    <property type="match status" value="1"/>
</dbReference>
<evidence type="ECO:0000256" key="2">
    <source>
        <dbReference type="ARBA" id="ARBA00022763"/>
    </source>
</evidence>
<evidence type="ECO:0000256" key="6">
    <source>
        <dbReference type="ARBA" id="ARBA00023125"/>
    </source>
</evidence>
<keyword evidence="4 10" id="KW-0347">Helicase</keyword>
<dbReference type="PANTHER" id="PTHR47961">
    <property type="entry name" value="DNA POLYMERASE THETA, PUTATIVE (AFU_ORTHOLOGUE AFUA_1G05260)-RELATED"/>
    <property type="match status" value="1"/>
</dbReference>
<feature type="binding site" evidence="10">
    <location>
        <position position="20"/>
    </location>
    <ligand>
        <name>ATP</name>
        <dbReference type="ChEBI" id="CHEBI:30616"/>
    </ligand>
</feature>
<dbReference type="Pfam" id="PF14520">
    <property type="entry name" value="HHH_5"/>
    <property type="match status" value="1"/>
</dbReference>
<keyword evidence="1 10" id="KW-0547">Nucleotide-binding</keyword>
<dbReference type="SMART" id="SM00490">
    <property type="entry name" value="HELICc"/>
    <property type="match status" value="1"/>
</dbReference>
<reference evidence="13" key="1">
    <citation type="journal article" date="2020" name="bioRxiv">
        <title>A rank-normalized archaeal taxonomy based on genome phylogeny resolves widespread incomplete and uneven classifications.</title>
        <authorList>
            <person name="Rinke C."/>
            <person name="Chuvochina M."/>
            <person name="Mussig A.J."/>
            <person name="Chaumeil P.-A."/>
            <person name="Waite D.W."/>
            <person name="Whitman W.B."/>
            <person name="Parks D.H."/>
            <person name="Hugenholtz P."/>
        </authorList>
    </citation>
    <scope>NUCLEOTIDE SEQUENCE</scope>
    <source>
        <strain evidence="13">UBA10011</strain>
    </source>
</reference>
<dbReference type="PROSITE" id="PS51192">
    <property type="entry name" value="HELICASE_ATP_BIND_1"/>
    <property type="match status" value="1"/>
</dbReference>
<dbReference type="GO" id="GO:0006281">
    <property type="term" value="P:DNA repair"/>
    <property type="evidence" value="ECO:0007669"/>
    <property type="project" value="UniProtKB-UniRule"/>
</dbReference>
<dbReference type="EMBL" id="DUFG01000017">
    <property type="protein sequence ID" value="HIH08404.1"/>
    <property type="molecule type" value="Genomic_DNA"/>
</dbReference>
<dbReference type="GO" id="GO:0043138">
    <property type="term" value="F:3'-5' DNA helicase activity"/>
    <property type="evidence" value="ECO:0007669"/>
    <property type="project" value="UniProtKB-UniRule"/>
</dbReference>
<keyword evidence="3 10" id="KW-0378">Hydrolase</keyword>
<dbReference type="Gene3D" id="3.40.50.300">
    <property type="entry name" value="P-loop containing nucleotide triphosphate hydrolases"/>
    <property type="match status" value="2"/>
</dbReference>
<feature type="domain" description="Helicase ATP-binding" evidence="11">
    <location>
        <begin position="24"/>
        <end position="192"/>
    </location>
</feature>
<keyword evidence="6 10" id="KW-0238">DNA-binding</keyword>
<comment type="catalytic activity">
    <reaction evidence="10">
        <text>ATP + H2O = ADP + phosphate + H(+)</text>
        <dbReference type="Rhea" id="RHEA:13065"/>
        <dbReference type="ChEBI" id="CHEBI:15377"/>
        <dbReference type="ChEBI" id="CHEBI:15378"/>
        <dbReference type="ChEBI" id="CHEBI:30616"/>
        <dbReference type="ChEBI" id="CHEBI:43474"/>
        <dbReference type="ChEBI" id="CHEBI:456216"/>
        <dbReference type="EC" id="5.6.2.4"/>
    </reaction>
</comment>
<dbReference type="EC" id="5.6.2.4" evidence="10"/>
<evidence type="ECO:0000256" key="5">
    <source>
        <dbReference type="ARBA" id="ARBA00022840"/>
    </source>
</evidence>
<dbReference type="Proteomes" id="UP000683213">
    <property type="component" value="Unassembled WGS sequence"/>
</dbReference>
<evidence type="ECO:0000256" key="8">
    <source>
        <dbReference type="ARBA" id="ARBA00023235"/>
    </source>
</evidence>
<dbReference type="EMBL" id="JAGVWF010000008">
    <property type="protein sequence ID" value="MBS3058930.1"/>
    <property type="molecule type" value="Genomic_DNA"/>
</dbReference>
<protein>
    <recommendedName>
        <fullName evidence="10">ATP-dependent DNA helicase Hel308</fullName>
        <ecNumber evidence="10">5.6.2.4</ecNumber>
    </recommendedName>
    <alternativeName>
        <fullName evidence="10">DNA 3'-5' helicase Hel308</fullName>
    </alternativeName>
</protein>
<dbReference type="Pfam" id="PF21280">
    <property type="entry name" value="Helicase_dom4_arc"/>
    <property type="match status" value="1"/>
</dbReference>
<dbReference type="GO" id="GO:0005524">
    <property type="term" value="F:ATP binding"/>
    <property type="evidence" value="ECO:0007669"/>
    <property type="project" value="UniProtKB-UniRule"/>
</dbReference>
<dbReference type="GO" id="GO:0003677">
    <property type="term" value="F:DNA binding"/>
    <property type="evidence" value="ECO:0007669"/>
    <property type="project" value="UniProtKB-UniRule"/>
</dbReference>
<dbReference type="PROSITE" id="PS51194">
    <property type="entry name" value="HELICASE_CTER"/>
    <property type="match status" value="1"/>
</dbReference>
<evidence type="ECO:0000313" key="14">
    <source>
        <dbReference type="EMBL" id="MBS3058930.1"/>
    </source>
</evidence>
<dbReference type="InterPro" id="IPR001650">
    <property type="entry name" value="Helicase_C-like"/>
</dbReference>
<keyword evidence="8 10" id="KW-0413">Isomerase</keyword>
<reference evidence="14" key="2">
    <citation type="submission" date="2021-03" db="EMBL/GenBank/DDBJ databases">
        <authorList>
            <person name="Jaffe A."/>
        </authorList>
    </citation>
    <scope>NUCLEOTIDE SEQUENCE</scope>
    <source>
        <strain evidence="14">RIFCSPHIGHO2_01_FULL_GW2011_AR10_43_9</strain>
    </source>
</reference>
<evidence type="ECO:0000256" key="7">
    <source>
        <dbReference type="ARBA" id="ARBA00023204"/>
    </source>
</evidence>
<evidence type="ECO:0000259" key="11">
    <source>
        <dbReference type="PROSITE" id="PS51192"/>
    </source>
</evidence>
<dbReference type="Gene3D" id="1.10.150.20">
    <property type="entry name" value="5' to 3' exonuclease, C-terminal subdomain"/>
    <property type="match status" value="1"/>
</dbReference>
<dbReference type="AlphaFoldDB" id="A0A7J4IUD6"/>
<evidence type="ECO:0000256" key="3">
    <source>
        <dbReference type="ARBA" id="ARBA00022801"/>
    </source>
</evidence>
<evidence type="ECO:0000256" key="1">
    <source>
        <dbReference type="ARBA" id="ARBA00022741"/>
    </source>
</evidence>
<dbReference type="Gene3D" id="1.10.3380.30">
    <property type="match status" value="1"/>
</dbReference>
<dbReference type="SUPFAM" id="SSF52540">
    <property type="entry name" value="P-loop containing nucleoside triphosphate hydrolases"/>
    <property type="match status" value="1"/>
</dbReference>
<evidence type="ECO:0000256" key="10">
    <source>
        <dbReference type="HAMAP-Rule" id="MF_00442"/>
    </source>
</evidence>
<dbReference type="Proteomes" id="UP000577419">
    <property type="component" value="Unassembled WGS sequence"/>
</dbReference>
<feature type="domain" description="Helicase C-terminal" evidence="12">
    <location>
        <begin position="223"/>
        <end position="426"/>
    </location>
</feature>
<dbReference type="InterPro" id="IPR022965">
    <property type="entry name" value="Helicase_Hel308"/>
</dbReference>
<evidence type="ECO:0000256" key="4">
    <source>
        <dbReference type="ARBA" id="ARBA00022806"/>
    </source>
</evidence>
<dbReference type="InterPro" id="IPR014001">
    <property type="entry name" value="Helicase_ATP-bd"/>
</dbReference>
<keyword evidence="2 10" id="KW-0227">DNA damage</keyword>
<dbReference type="HAMAP" id="MF_00442">
    <property type="entry name" value="Helicase_Hel308"/>
    <property type="match status" value="1"/>
</dbReference>
<sequence>MGIEEIVKNANGFSDFNPMQQKALKKDLFNKSIVVSSPTASGKTILAELSALNSILNNRKKVVYTCPLRALASEHFNDFKKKYSASLQIRAAISIGDFDSSSSYLKNYDIIYSTYEKLESLIRHRADWLQGIGVLIVDEIHSLGTDRGSTLEMVITKLRFFNKNLQVLGLSATIPNSKEIASWLNADLVESDFRPVKLVEGVFLEGTIDFGKRKEKIESKSDDIEALAADTLARGKQALIFANTRKRSEGIAKRLASLTSRQLTESEKKELEKASEKALNVLEQPTEQCRSIAALIKNGVCFHNAGLMQKQREVIEELFKKNHLKFISSTTTLAAGINLPAYRVVIPSPYRYSGFGMEKLPVSEFKQMCGRAGRPAFDSEGEAILIAKTDFEKDDYFDYFINGKIENIDSRLGIESNLRFHLLAAISSGFIFDLDSAEKFFSATFYAKQFGNLSELFRKITTILQELEEMGFVHSSEKRIDVTPIGRRVVELYLDPVSAYEITEGLRKNKFNDLSYLFLISNTSEFYPLLSVSRSRQAELWERLQQEKHLLPINVELEMFSDYNLLSKYHTSLMLKDWIGEVSEQNLVDSFNVQPGILHAKMQRADWLAYAAFELAKLLELKEHLPRLNKMRKRLKSGIKEELIYLCEVRGIGRVRARKLFNAGIKSIAELKKVDLLDLQRLLPPKVALNVKKQIT</sequence>
<name>A0A7J4IUD6_9ARCH</name>